<dbReference type="EMBL" id="JBAHYK010004193">
    <property type="protein sequence ID" value="KAL0562944.1"/>
    <property type="molecule type" value="Genomic_DNA"/>
</dbReference>
<gene>
    <name evidence="1" type="ORF">V5O48_019134</name>
</gene>
<evidence type="ECO:0000313" key="1">
    <source>
        <dbReference type="EMBL" id="KAL0562944.1"/>
    </source>
</evidence>
<feature type="non-terminal residue" evidence="1">
    <location>
        <position position="1"/>
    </location>
</feature>
<dbReference type="Proteomes" id="UP001465976">
    <property type="component" value="Unassembled WGS sequence"/>
</dbReference>
<evidence type="ECO:0000313" key="2">
    <source>
        <dbReference type="Proteomes" id="UP001465976"/>
    </source>
</evidence>
<accession>A0ABR3EJ85</accession>
<proteinExistence type="predicted"/>
<name>A0ABR3EJ85_9AGAR</name>
<keyword evidence="2" id="KW-1185">Reference proteome</keyword>
<comment type="caution">
    <text evidence="1">The sequence shown here is derived from an EMBL/GenBank/DDBJ whole genome shotgun (WGS) entry which is preliminary data.</text>
</comment>
<organism evidence="1 2">
    <name type="scientific">Marasmius crinis-equi</name>
    <dbReference type="NCBI Taxonomy" id="585013"/>
    <lineage>
        <taxon>Eukaryota</taxon>
        <taxon>Fungi</taxon>
        <taxon>Dikarya</taxon>
        <taxon>Basidiomycota</taxon>
        <taxon>Agaricomycotina</taxon>
        <taxon>Agaricomycetes</taxon>
        <taxon>Agaricomycetidae</taxon>
        <taxon>Agaricales</taxon>
        <taxon>Marasmiineae</taxon>
        <taxon>Marasmiaceae</taxon>
        <taxon>Marasmius</taxon>
    </lineage>
</organism>
<feature type="non-terminal residue" evidence="1">
    <location>
        <position position="63"/>
    </location>
</feature>
<reference evidence="1 2" key="1">
    <citation type="submission" date="2024-02" db="EMBL/GenBank/DDBJ databases">
        <title>A draft genome for the cacao thread blight pathogen Marasmius crinis-equi.</title>
        <authorList>
            <person name="Cohen S.P."/>
            <person name="Baruah I.K."/>
            <person name="Amoako-Attah I."/>
            <person name="Bukari Y."/>
            <person name="Meinhardt L.W."/>
            <person name="Bailey B.A."/>
        </authorList>
    </citation>
    <scope>NUCLEOTIDE SEQUENCE [LARGE SCALE GENOMIC DNA]</scope>
    <source>
        <strain evidence="1 2">GH-76</strain>
    </source>
</reference>
<sequence>LYKMDLETPFAQVLDTNYAPSAPERDSVRSLIRKPAQMILELDEEIARLQAKREELQHFIDRH</sequence>
<protein>
    <submittedName>
        <fullName evidence="1">Uncharacterized protein</fullName>
    </submittedName>
</protein>